<organism evidence="3 4">
    <name type="scientific">Carnegiea gigantea</name>
    <dbReference type="NCBI Taxonomy" id="171969"/>
    <lineage>
        <taxon>Eukaryota</taxon>
        <taxon>Viridiplantae</taxon>
        <taxon>Streptophyta</taxon>
        <taxon>Embryophyta</taxon>
        <taxon>Tracheophyta</taxon>
        <taxon>Spermatophyta</taxon>
        <taxon>Magnoliopsida</taxon>
        <taxon>eudicotyledons</taxon>
        <taxon>Gunneridae</taxon>
        <taxon>Pentapetalae</taxon>
        <taxon>Caryophyllales</taxon>
        <taxon>Cactineae</taxon>
        <taxon>Cactaceae</taxon>
        <taxon>Cactoideae</taxon>
        <taxon>Echinocereeae</taxon>
        <taxon>Carnegiea</taxon>
    </lineage>
</organism>
<reference evidence="3" key="1">
    <citation type="submission" date="2022-04" db="EMBL/GenBank/DDBJ databases">
        <title>Carnegiea gigantea Genome sequencing and assembly v2.</title>
        <authorList>
            <person name="Copetti D."/>
            <person name="Sanderson M.J."/>
            <person name="Burquez A."/>
            <person name="Wojciechowski M.F."/>
        </authorList>
    </citation>
    <scope>NUCLEOTIDE SEQUENCE</scope>
    <source>
        <strain evidence="3">SGP5-SGP5p</strain>
        <tissue evidence="3">Aerial part</tissue>
    </source>
</reference>
<feature type="domain" description="PB1" evidence="2">
    <location>
        <begin position="33"/>
        <end position="119"/>
    </location>
</feature>
<evidence type="ECO:0000313" key="4">
    <source>
        <dbReference type="Proteomes" id="UP001153076"/>
    </source>
</evidence>
<dbReference type="InterPro" id="IPR053198">
    <property type="entry name" value="Gynoecium_Dev_Regulator"/>
</dbReference>
<dbReference type="Gene3D" id="3.10.20.90">
    <property type="entry name" value="Phosphatidylinositol 3-kinase Catalytic Subunit, Chain A, domain 1"/>
    <property type="match status" value="1"/>
</dbReference>
<dbReference type="CDD" id="cd06410">
    <property type="entry name" value="PB1_UP2"/>
    <property type="match status" value="1"/>
</dbReference>
<name>A0A9Q1KU09_9CARY</name>
<dbReference type="PANTHER" id="PTHR31066:SF66">
    <property type="entry name" value="PB1 DOMAIN-CONTAINING PROTEIN"/>
    <property type="match status" value="1"/>
</dbReference>
<dbReference type="AlphaFoldDB" id="A0A9Q1KU09"/>
<proteinExistence type="predicted"/>
<evidence type="ECO:0000256" key="1">
    <source>
        <dbReference type="SAM" id="MobiDB-lite"/>
    </source>
</evidence>
<comment type="caution">
    <text evidence="3">The sequence shown here is derived from an EMBL/GenBank/DDBJ whole genome shotgun (WGS) entry which is preliminary data.</text>
</comment>
<dbReference type="InterPro" id="IPR000270">
    <property type="entry name" value="PB1_dom"/>
</dbReference>
<dbReference type="OrthoDB" id="1914296at2759"/>
<evidence type="ECO:0000259" key="2">
    <source>
        <dbReference type="SMART" id="SM00666"/>
    </source>
</evidence>
<protein>
    <recommendedName>
        <fullName evidence="2">PB1 domain-containing protein</fullName>
    </recommendedName>
</protein>
<dbReference type="SMART" id="SM00666">
    <property type="entry name" value="PB1"/>
    <property type="match status" value="1"/>
</dbReference>
<evidence type="ECO:0000313" key="3">
    <source>
        <dbReference type="EMBL" id="KAJ8449065.1"/>
    </source>
</evidence>
<dbReference type="EMBL" id="JAKOGI010000025">
    <property type="protein sequence ID" value="KAJ8449065.1"/>
    <property type="molecule type" value="Genomic_DNA"/>
</dbReference>
<sequence>MAAPQKTLNSTSATATATVKFLCSYGGRILPRPSDCRLRYAGGLTRVVSVDRSVSFSELMAKLRDLCGYSVVLRCQLPNEDLDVLVSIKSDEDLANVIEEYDRASSISGKDLKIRAILSPQKSSASSSPDSSASSSSGADLSPPRSYRPRSPTIALFRRFPARKPPCAAVREFYHRYPCHLQANSRPASYFSQQCNHWN</sequence>
<dbReference type="Pfam" id="PF00564">
    <property type="entry name" value="PB1"/>
    <property type="match status" value="1"/>
</dbReference>
<dbReference type="PANTHER" id="PTHR31066">
    <property type="entry name" value="OS05G0427100 PROTEIN-RELATED"/>
    <property type="match status" value="1"/>
</dbReference>
<dbReference type="SUPFAM" id="SSF54277">
    <property type="entry name" value="CAD &amp; PB1 domains"/>
    <property type="match status" value="1"/>
</dbReference>
<keyword evidence="4" id="KW-1185">Reference proteome</keyword>
<accession>A0A9Q1KU09</accession>
<dbReference type="Proteomes" id="UP001153076">
    <property type="component" value="Unassembled WGS sequence"/>
</dbReference>
<feature type="region of interest" description="Disordered" evidence="1">
    <location>
        <begin position="121"/>
        <end position="150"/>
    </location>
</feature>
<gene>
    <name evidence="3" type="ORF">Cgig2_004120</name>
</gene>